<dbReference type="RefSeq" id="WP_070174904.1">
    <property type="nucleotide sequence ID" value="NZ_BMJR01000004.1"/>
</dbReference>
<keyword evidence="1" id="KW-0472">Membrane</keyword>
<protein>
    <submittedName>
        <fullName evidence="2">Uncharacterized protein</fullName>
    </submittedName>
</protein>
<evidence type="ECO:0000313" key="3">
    <source>
        <dbReference type="Proteomes" id="UP000176037"/>
    </source>
</evidence>
<keyword evidence="3" id="KW-1185">Reference proteome</keyword>
<gene>
    <name evidence="2" type="ORF">BFC17_10360</name>
</gene>
<comment type="caution">
    <text evidence="2">The sequence shown here is derived from an EMBL/GenBank/DDBJ whole genome shotgun (WGS) entry which is preliminary data.</text>
</comment>
<evidence type="ECO:0000256" key="1">
    <source>
        <dbReference type="SAM" id="Phobius"/>
    </source>
</evidence>
<evidence type="ECO:0000313" key="2">
    <source>
        <dbReference type="EMBL" id="OFI36061.1"/>
    </source>
</evidence>
<name>A0A1E8FJE7_9ALTE</name>
<organism evidence="2 3">
    <name type="scientific">Alteromonas lipolytica</name>
    <dbReference type="NCBI Taxonomy" id="1856405"/>
    <lineage>
        <taxon>Bacteria</taxon>
        <taxon>Pseudomonadati</taxon>
        <taxon>Pseudomonadota</taxon>
        <taxon>Gammaproteobacteria</taxon>
        <taxon>Alteromonadales</taxon>
        <taxon>Alteromonadaceae</taxon>
        <taxon>Alteromonas/Salinimonas group</taxon>
        <taxon>Alteromonas</taxon>
    </lineage>
</organism>
<reference evidence="2 3" key="1">
    <citation type="submission" date="2016-09" db="EMBL/GenBank/DDBJ databases">
        <title>Alteromonas lipolytica, a new species isolated from sea water.</title>
        <authorList>
            <person name="Wu Y.-H."/>
            <person name="Cheng H."/>
            <person name="Xu X.-W."/>
        </authorList>
    </citation>
    <scope>NUCLEOTIDE SEQUENCE [LARGE SCALE GENOMIC DNA]</scope>
    <source>
        <strain evidence="2 3">JW12</strain>
    </source>
</reference>
<sequence>MQLNDAIPERRNLIVFCLTTVIFIVGGGDIESDLKLPLFGIVLDNPENLIAIYWFVFIYLIIRYLLVFRGVSYSDESRYIYNKKSWSSALKSLYMKCMPKQAIFYFVKWGVNGNTKYGKFKIKLKEAGAENYTKANLHFSVDSVRESEESKLYLILNLPESTGKSLKSEEIKPTSTSFILQSFFLVLICSFFNKYASDWYGPLIFTVLTLGFICTI</sequence>
<dbReference type="OrthoDB" id="9255973at2"/>
<feature type="transmembrane region" description="Helical" evidence="1">
    <location>
        <begin position="12"/>
        <end position="30"/>
    </location>
</feature>
<accession>A0A1E8FJE7</accession>
<dbReference type="EMBL" id="MJIC01000004">
    <property type="protein sequence ID" value="OFI36061.1"/>
    <property type="molecule type" value="Genomic_DNA"/>
</dbReference>
<proteinExistence type="predicted"/>
<feature type="transmembrane region" description="Helical" evidence="1">
    <location>
        <begin position="50"/>
        <end position="68"/>
    </location>
</feature>
<dbReference type="Proteomes" id="UP000176037">
    <property type="component" value="Unassembled WGS sequence"/>
</dbReference>
<dbReference type="AlphaFoldDB" id="A0A1E8FJE7"/>
<keyword evidence="1" id="KW-0812">Transmembrane</keyword>
<keyword evidence="1" id="KW-1133">Transmembrane helix</keyword>